<dbReference type="GO" id="GO:0009685">
    <property type="term" value="P:gibberellin metabolic process"/>
    <property type="evidence" value="ECO:0007669"/>
    <property type="project" value="UniProtKB-ARBA"/>
</dbReference>
<evidence type="ECO:0000313" key="11">
    <source>
        <dbReference type="Proteomes" id="UP000077755"/>
    </source>
</evidence>
<dbReference type="EC" id="1.14.11.13" evidence="7"/>
<dbReference type="InterPro" id="IPR005123">
    <property type="entry name" value="Oxoglu/Fe-dep_dioxygenase_dom"/>
</dbReference>
<dbReference type="Pfam" id="PF14226">
    <property type="entry name" value="DIOX_N"/>
    <property type="match status" value="1"/>
</dbReference>
<dbReference type="InterPro" id="IPR027443">
    <property type="entry name" value="IPNS-like_sf"/>
</dbReference>
<gene>
    <name evidence="10" type="ORF">DCAR_0313966</name>
</gene>
<name>A0A166CC42_DAUCS</name>
<dbReference type="Pfam" id="PF03171">
    <property type="entry name" value="2OG-FeII_Oxy"/>
    <property type="match status" value="1"/>
</dbReference>
<dbReference type="InterPro" id="IPR044861">
    <property type="entry name" value="IPNS-like_FE2OG_OXY"/>
</dbReference>
<organism evidence="10 11">
    <name type="scientific">Daucus carota subsp. sativus</name>
    <name type="common">Carrot</name>
    <dbReference type="NCBI Taxonomy" id="79200"/>
    <lineage>
        <taxon>Eukaryota</taxon>
        <taxon>Viridiplantae</taxon>
        <taxon>Streptophyta</taxon>
        <taxon>Embryophyta</taxon>
        <taxon>Tracheophyta</taxon>
        <taxon>Spermatophyta</taxon>
        <taxon>Magnoliopsida</taxon>
        <taxon>eudicotyledons</taxon>
        <taxon>Gunneridae</taxon>
        <taxon>Pentapetalae</taxon>
        <taxon>asterids</taxon>
        <taxon>campanulids</taxon>
        <taxon>Apiales</taxon>
        <taxon>Apiaceae</taxon>
        <taxon>Apioideae</taxon>
        <taxon>Scandiceae</taxon>
        <taxon>Daucinae</taxon>
        <taxon>Daucus</taxon>
        <taxon>Daucus sect. Daucus</taxon>
    </lineage>
</organism>
<proteinExistence type="inferred from homology"/>
<dbReference type="OMA" id="NWWITPL"/>
<reference evidence="10" key="1">
    <citation type="journal article" date="2016" name="Nat. Genet.">
        <title>A high-quality carrot genome assembly provides new insights into carotenoid accumulation and asterid genome evolution.</title>
        <authorList>
            <person name="Iorizzo M."/>
            <person name="Ellison S."/>
            <person name="Senalik D."/>
            <person name="Zeng P."/>
            <person name="Satapoomin P."/>
            <person name="Huang J."/>
            <person name="Bowman M."/>
            <person name="Iovene M."/>
            <person name="Sanseverino W."/>
            <person name="Cavagnaro P."/>
            <person name="Yildiz M."/>
            <person name="Macko-Podgorni A."/>
            <person name="Moranska E."/>
            <person name="Grzebelus E."/>
            <person name="Grzebelus D."/>
            <person name="Ashrafi H."/>
            <person name="Zheng Z."/>
            <person name="Cheng S."/>
            <person name="Spooner D."/>
            <person name="Van Deynze A."/>
            <person name="Simon P."/>
        </authorList>
    </citation>
    <scope>NUCLEOTIDE SEQUENCE</scope>
    <source>
        <tissue evidence="10">Leaf</tissue>
    </source>
</reference>
<dbReference type="Proteomes" id="UP000077755">
    <property type="component" value="Chromosome 3"/>
</dbReference>
<protein>
    <recommendedName>
        <fullName evidence="7">gibberellin 2beta-dioxygenase</fullName>
        <ecNumber evidence="7">1.14.11.13</ecNumber>
    </recommendedName>
</protein>
<dbReference type="PROSITE" id="PS51471">
    <property type="entry name" value="FE2OG_OXY"/>
    <property type="match status" value="1"/>
</dbReference>
<evidence type="ECO:0000256" key="4">
    <source>
        <dbReference type="ARBA" id="ARBA00023004"/>
    </source>
</evidence>
<accession>A0A166CC42</accession>
<dbReference type="OrthoDB" id="288590at2759"/>
<dbReference type="EMBL" id="CP093345">
    <property type="protein sequence ID" value="WOG94669.1"/>
    <property type="molecule type" value="Genomic_DNA"/>
</dbReference>
<dbReference type="Gene3D" id="2.60.120.330">
    <property type="entry name" value="B-lactam Antibiotic, Isopenicillin N Synthase, Chain"/>
    <property type="match status" value="1"/>
</dbReference>
<dbReference type="InterPro" id="IPR050231">
    <property type="entry name" value="Iron_ascorbate_oxido_reductase"/>
</dbReference>
<dbReference type="InterPro" id="IPR026992">
    <property type="entry name" value="DIOX_N"/>
</dbReference>
<evidence type="ECO:0000256" key="2">
    <source>
        <dbReference type="ARBA" id="ARBA00022964"/>
    </source>
</evidence>
<keyword evidence="4 8" id="KW-0408">Iron</keyword>
<evidence type="ECO:0000256" key="7">
    <source>
        <dbReference type="ARBA" id="ARBA00066708"/>
    </source>
</evidence>
<dbReference type="Gramene" id="KZN03568">
    <property type="protein sequence ID" value="KZN03568"/>
    <property type="gene ID" value="DCAR_012324"/>
</dbReference>
<evidence type="ECO:0000259" key="9">
    <source>
        <dbReference type="PROSITE" id="PS51471"/>
    </source>
</evidence>
<evidence type="ECO:0000313" key="10">
    <source>
        <dbReference type="EMBL" id="WOG94669.1"/>
    </source>
</evidence>
<dbReference type="AlphaFoldDB" id="A0A166CC42"/>
<dbReference type="PRINTS" id="PR00682">
    <property type="entry name" value="IPNSYNTHASE"/>
</dbReference>
<evidence type="ECO:0000256" key="5">
    <source>
        <dbReference type="ARBA" id="ARBA00052204"/>
    </source>
</evidence>
<dbReference type="SUPFAM" id="SSF51197">
    <property type="entry name" value="Clavaminate synthase-like"/>
    <property type="match status" value="1"/>
</dbReference>
<dbReference type="PANTHER" id="PTHR47990">
    <property type="entry name" value="2-OXOGLUTARATE (2OG) AND FE(II)-DEPENDENT OXYGENASE SUPERFAMILY PROTEIN-RELATED"/>
    <property type="match status" value="1"/>
</dbReference>
<dbReference type="GO" id="GO:0046872">
    <property type="term" value="F:metal ion binding"/>
    <property type="evidence" value="ECO:0007669"/>
    <property type="project" value="UniProtKB-KW"/>
</dbReference>
<comment type="similarity">
    <text evidence="6">Belongs to the iron/ascorbate-dependent oxidoreductase family. GA2OX subfamily.</text>
</comment>
<dbReference type="GO" id="GO:0045543">
    <property type="term" value="F:gibberellin 2-beta-dioxygenase activity"/>
    <property type="evidence" value="ECO:0007669"/>
    <property type="project" value="UniProtKB-EC"/>
</dbReference>
<evidence type="ECO:0000256" key="6">
    <source>
        <dbReference type="ARBA" id="ARBA00061282"/>
    </source>
</evidence>
<sequence>MGVQSPNLARNKKTCRALGVPTIDLSMDRSVVSEQIIRACEEYGVFMITNHGVSNEIISRIEEETFDFFAKPAVEKHYSGPPNPFGYGCKTIGFHGDMGELEYLLLEANPSSVSQRSMALSNNPTRFSCVVNDYVQAVRGLTCDILDLVAEGLCLGDKSVLSRLINDVESDAVFRVNHYPPFDQSPKVLNPTADFQMRDDKFANNGDSSRVGFGEHSDPQILTILRSNDVGGLQICSHDGLWVPVPPNPTEFCVLVGDTFQALTNDRFKSVRHRVMANSNNKPRLSMMYFGTPSLDAMISPLPRMVSSHNAPLYKPFTWCEFKKAAYSLRLANRRLDLFRHNYNENSEKITQC</sequence>
<dbReference type="FunFam" id="2.60.120.330:FF:000025">
    <property type="entry name" value="Gibberellin 2-beta-dioxygenase 2"/>
    <property type="match status" value="1"/>
</dbReference>
<dbReference type="KEGG" id="dcr:108213150"/>
<keyword evidence="2" id="KW-0223">Dioxygenase</keyword>
<keyword evidence="1 8" id="KW-0479">Metal-binding</keyword>
<comment type="catalytic activity">
    <reaction evidence="5">
        <text>gibberellin A1 + 2-oxoglutarate + O2 = gibberellin A8 + succinate + CO2</text>
        <dbReference type="Rhea" id="RHEA:15005"/>
        <dbReference type="ChEBI" id="CHEBI:15379"/>
        <dbReference type="ChEBI" id="CHEBI:16526"/>
        <dbReference type="ChEBI" id="CHEBI:16810"/>
        <dbReference type="ChEBI" id="CHEBI:30031"/>
        <dbReference type="ChEBI" id="CHEBI:58524"/>
        <dbReference type="ChEBI" id="CHEBI:58594"/>
        <dbReference type="EC" id="1.14.11.13"/>
    </reaction>
</comment>
<feature type="domain" description="Fe2OG dioxygenase" evidence="9">
    <location>
        <begin position="169"/>
        <end position="293"/>
    </location>
</feature>
<evidence type="ECO:0000256" key="1">
    <source>
        <dbReference type="ARBA" id="ARBA00022723"/>
    </source>
</evidence>
<keyword evidence="11" id="KW-1185">Reference proteome</keyword>
<reference evidence="10" key="2">
    <citation type="submission" date="2022-03" db="EMBL/GenBank/DDBJ databases">
        <title>Draft title - Genomic analysis of global carrot germplasm unveils the trajectory of domestication and the origin of high carotenoid orange carrot.</title>
        <authorList>
            <person name="Iorizzo M."/>
            <person name="Ellison S."/>
            <person name="Senalik D."/>
            <person name="Macko-Podgorni A."/>
            <person name="Grzebelus D."/>
            <person name="Bostan H."/>
            <person name="Rolling W."/>
            <person name="Curaba J."/>
            <person name="Simon P."/>
        </authorList>
    </citation>
    <scope>NUCLEOTIDE SEQUENCE</scope>
    <source>
        <tissue evidence="10">Leaf</tissue>
    </source>
</reference>
<keyword evidence="3 8" id="KW-0560">Oxidoreductase</keyword>
<evidence type="ECO:0000256" key="8">
    <source>
        <dbReference type="RuleBase" id="RU003682"/>
    </source>
</evidence>
<evidence type="ECO:0000256" key="3">
    <source>
        <dbReference type="ARBA" id="ARBA00023002"/>
    </source>
</evidence>